<dbReference type="Pfam" id="PF00015">
    <property type="entry name" value="MCPsignal"/>
    <property type="match status" value="1"/>
</dbReference>
<dbReference type="Pfam" id="PF00672">
    <property type="entry name" value="HAMP"/>
    <property type="match status" value="1"/>
</dbReference>
<dbReference type="SMART" id="SM00283">
    <property type="entry name" value="MA"/>
    <property type="match status" value="1"/>
</dbReference>
<dbReference type="PROSITE" id="PS50111">
    <property type="entry name" value="CHEMOTAXIS_TRANSDUC_2"/>
    <property type="match status" value="1"/>
</dbReference>
<dbReference type="InterPro" id="IPR003660">
    <property type="entry name" value="HAMP_dom"/>
</dbReference>
<dbReference type="PANTHER" id="PTHR32089:SF117">
    <property type="entry name" value="METHYL ACCEPTING SENSORY TRANSDUCER WITH CACHE_1 SMALL MOLECULE BINDING DOMAIN"/>
    <property type="match status" value="1"/>
</dbReference>
<evidence type="ECO:0000256" key="1">
    <source>
        <dbReference type="ARBA" id="ARBA00004370"/>
    </source>
</evidence>
<protein>
    <submittedName>
        <fullName evidence="8">Methyl-accepting chemotaxis protein</fullName>
    </submittedName>
</protein>
<evidence type="ECO:0000259" key="6">
    <source>
        <dbReference type="PROSITE" id="PS50111"/>
    </source>
</evidence>
<dbReference type="SMART" id="SM00304">
    <property type="entry name" value="HAMP"/>
    <property type="match status" value="2"/>
</dbReference>
<dbReference type="PANTHER" id="PTHR32089">
    <property type="entry name" value="METHYL-ACCEPTING CHEMOTAXIS PROTEIN MCPB"/>
    <property type="match status" value="1"/>
</dbReference>
<reference evidence="9" key="1">
    <citation type="submission" date="2020-06" db="EMBL/GenBank/DDBJ databases">
        <title>Thalassolituus marinus alknpb1M-1, a hydrocarbon-degrading bacterium isolated from the deep-sea overlying water using an in-situ strategy from the South China Sea basin.</title>
        <authorList>
            <person name="Dong C."/>
            <person name="Chen Y."/>
            <person name="Shao Z."/>
        </authorList>
    </citation>
    <scope>NUCLEOTIDE SEQUENCE [LARGE SCALE GENOMIC DNA]</scope>
    <source>
        <strain evidence="9">alknpb1M-1</strain>
    </source>
</reference>
<comment type="similarity">
    <text evidence="3">Belongs to the methyl-accepting chemotaxis (MCP) protein family.</text>
</comment>
<dbReference type="Gene3D" id="3.30.450.20">
    <property type="entry name" value="PAS domain"/>
    <property type="match status" value="1"/>
</dbReference>
<evidence type="ECO:0000313" key="9">
    <source>
        <dbReference type="Proteomes" id="UP001065322"/>
    </source>
</evidence>
<evidence type="ECO:0000256" key="5">
    <source>
        <dbReference type="SAM" id="Phobius"/>
    </source>
</evidence>
<evidence type="ECO:0000256" key="3">
    <source>
        <dbReference type="ARBA" id="ARBA00029447"/>
    </source>
</evidence>
<feature type="transmembrane region" description="Helical" evidence="5">
    <location>
        <begin position="356"/>
        <end position="377"/>
    </location>
</feature>
<name>A0ABY6A8I3_9GAMM</name>
<keyword evidence="5" id="KW-0812">Transmembrane</keyword>
<proteinExistence type="inferred from homology"/>
<evidence type="ECO:0000259" key="7">
    <source>
        <dbReference type="PROSITE" id="PS50885"/>
    </source>
</evidence>
<dbReference type="InterPro" id="IPR004089">
    <property type="entry name" value="MCPsignal_dom"/>
</dbReference>
<dbReference type="EMBL" id="CP054475">
    <property type="protein sequence ID" value="UXD86967.1"/>
    <property type="molecule type" value="Genomic_DNA"/>
</dbReference>
<sequence>MKSLPLKTKLFVITLSAILLLAAALTWRSYQGISSLSEQLQEHSEKNLTSAVITQLQTKTQAYGEQISNYINAAYRIPVTMAAAIKTAIENGDGSRAQISEMMGAALAANKDISSTYAQFERNGFDGRDSEFVDSGLIYNAESTGSLEIYWIRNQSGQVEQQKVDDPDEKYLNARNEFGIRQSEWYLCGRDKKAPCLMEPYLYEISPGYEELMTSLTAPVVVNGTFRGIAGADLNLPIFQKLMDELSQSLYNGKARVTLLSEMGLVVASSHYKDKLMRPLKEALPERGEALSKLHKGEGLLQGKDNLYVARGLKIPASNSEWSLLIELPLDVALADLETLKALVAEEKTTVLGSQLLLALVLAGAALVAITILIQSITKPLAVLNKQVEQLSSADGDLSQRLHLDTHAELISLSGGFNRFLSKLRDLVLALKEVSHEVRSESAENLKISQKTRKATDQQQSEMDNVVAATQEMSATAQEVSRIASDVAVRANDIHSTVTGSQRNLSSAVDTVLELSENMHTASESISKVSARSDDINRILVVIGSIAEQTNLLALNAAIEAARAGEQGRGFAVVADEVRTLASKTQESTEEINNMIGSLQGEVKAAVNIIDSGSQKAGLAMESTREAHGSLQEVVQAISEIADHIRQVATAAEEQSSVSGEITRNLTVIGDATTMLAELAQEANQSSHNVTEQLDRLDKQLGALRT</sequence>
<dbReference type="CDD" id="cd12913">
    <property type="entry name" value="PDC1_MCP_like"/>
    <property type="match status" value="1"/>
</dbReference>
<dbReference type="CDD" id="cd11386">
    <property type="entry name" value="MCP_signal"/>
    <property type="match status" value="1"/>
</dbReference>
<keyword evidence="2 4" id="KW-0807">Transducer</keyword>
<evidence type="ECO:0000313" key="8">
    <source>
        <dbReference type="EMBL" id="UXD86967.1"/>
    </source>
</evidence>
<dbReference type="SUPFAM" id="SSF58104">
    <property type="entry name" value="Methyl-accepting chemotaxis protein (MCP) signaling domain"/>
    <property type="match status" value="1"/>
</dbReference>
<comment type="subcellular location">
    <subcellularLocation>
        <location evidence="1">Membrane</location>
    </subcellularLocation>
</comment>
<dbReference type="Proteomes" id="UP001065322">
    <property type="component" value="Chromosome"/>
</dbReference>
<feature type="domain" description="HAMP" evidence="7">
    <location>
        <begin position="375"/>
        <end position="429"/>
    </location>
</feature>
<keyword evidence="9" id="KW-1185">Reference proteome</keyword>
<gene>
    <name evidence="8" type="ORF">HUF19_05700</name>
</gene>
<dbReference type="PROSITE" id="PS50885">
    <property type="entry name" value="HAMP"/>
    <property type="match status" value="1"/>
</dbReference>
<keyword evidence="5" id="KW-0472">Membrane</keyword>
<dbReference type="Gene3D" id="1.10.287.950">
    <property type="entry name" value="Methyl-accepting chemotaxis protein"/>
    <property type="match status" value="1"/>
</dbReference>
<organism evidence="8 9">
    <name type="scientific">Thalassolituus hydrocarboniclasticus</name>
    <dbReference type="NCBI Taxonomy" id="2742796"/>
    <lineage>
        <taxon>Bacteria</taxon>
        <taxon>Pseudomonadati</taxon>
        <taxon>Pseudomonadota</taxon>
        <taxon>Gammaproteobacteria</taxon>
        <taxon>Oceanospirillales</taxon>
        <taxon>Oceanospirillaceae</taxon>
        <taxon>Thalassolituus</taxon>
    </lineage>
</organism>
<evidence type="ECO:0000256" key="2">
    <source>
        <dbReference type="ARBA" id="ARBA00023224"/>
    </source>
</evidence>
<accession>A0ABY6A8I3</accession>
<dbReference type="CDD" id="cd06225">
    <property type="entry name" value="HAMP"/>
    <property type="match status" value="1"/>
</dbReference>
<dbReference type="RefSeq" id="WP_260998882.1">
    <property type="nucleotide sequence ID" value="NZ_CP054475.1"/>
</dbReference>
<keyword evidence="5" id="KW-1133">Transmembrane helix</keyword>
<evidence type="ECO:0000256" key="4">
    <source>
        <dbReference type="PROSITE-ProRule" id="PRU00284"/>
    </source>
</evidence>
<feature type="domain" description="Methyl-accepting transducer" evidence="6">
    <location>
        <begin position="434"/>
        <end position="670"/>
    </location>
</feature>